<evidence type="ECO:0000259" key="3">
    <source>
        <dbReference type="PROSITE" id="PS50893"/>
    </source>
</evidence>
<protein>
    <recommendedName>
        <fullName evidence="3">ABC transporter domain-containing protein</fullName>
    </recommendedName>
</protein>
<dbReference type="GO" id="GO:0016887">
    <property type="term" value="F:ATP hydrolysis activity"/>
    <property type="evidence" value="ECO:0007669"/>
    <property type="project" value="InterPro"/>
</dbReference>
<name>X1F1P4_9ZZZZ</name>
<dbReference type="SMART" id="SM00382">
    <property type="entry name" value="AAA"/>
    <property type="match status" value="1"/>
</dbReference>
<proteinExistence type="predicted"/>
<sequence>IAKGGQASEILLLFYWTLRLPTLGQEFAFQIQQYPMLRNRVLRLLEPMGAPDEEATWVTDKGERIIKDDSEEQDKKSVSIVMENVVVQAGGHKILKRINLDIKAGEHVAVIGLSGAGKSSLVGLLLGWHRPSSGRIMVDGEILDGELVQKLRLETAWVDPAVQLWNRSFYDNLRYGMEYVETPAVGAIIQKADLFDVLERLPEGLRTTLGEGGGLVSGGEGQRVRLGRAMLRPDVRLVILDEPFRGLDRSKRTRLLAETRDLWQHATLFCITHDVSETMTFPRVLVIEDGRIIEDAPPQQLASQPDSRYRSLLESEEDVRKMLWESTEWRRLVMEDGHARPEALNEDEAG</sequence>
<dbReference type="Pfam" id="PF00005">
    <property type="entry name" value="ABC_tran"/>
    <property type="match status" value="1"/>
</dbReference>
<comment type="caution">
    <text evidence="4">The sequence shown here is derived from an EMBL/GenBank/DDBJ whole genome shotgun (WGS) entry which is preliminary data.</text>
</comment>
<dbReference type="InterPro" id="IPR039421">
    <property type="entry name" value="Type_1_exporter"/>
</dbReference>
<keyword evidence="2" id="KW-0067">ATP-binding</keyword>
<reference evidence="4" key="1">
    <citation type="journal article" date="2014" name="Front. Microbiol.">
        <title>High frequency of phylogenetically diverse reductive dehalogenase-homologous genes in deep subseafloor sedimentary metagenomes.</title>
        <authorList>
            <person name="Kawai M."/>
            <person name="Futagami T."/>
            <person name="Toyoda A."/>
            <person name="Takaki Y."/>
            <person name="Nishi S."/>
            <person name="Hori S."/>
            <person name="Arai W."/>
            <person name="Tsubouchi T."/>
            <person name="Morono Y."/>
            <person name="Uchiyama I."/>
            <person name="Ito T."/>
            <person name="Fujiyama A."/>
            <person name="Inagaki F."/>
            <person name="Takami H."/>
        </authorList>
    </citation>
    <scope>NUCLEOTIDE SEQUENCE</scope>
    <source>
        <strain evidence="4">Expedition CK06-06</strain>
    </source>
</reference>
<evidence type="ECO:0000256" key="1">
    <source>
        <dbReference type="ARBA" id="ARBA00022741"/>
    </source>
</evidence>
<feature type="domain" description="ABC transporter" evidence="3">
    <location>
        <begin position="80"/>
        <end position="314"/>
    </location>
</feature>
<dbReference type="InterPro" id="IPR027417">
    <property type="entry name" value="P-loop_NTPase"/>
</dbReference>
<feature type="non-terminal residue" evidence="4">
    <location>
        <position position="1"/>
    </location>
</feature>
<evidence type="ECO:0000256" key="2">
    <source>
        <dbReference type="ARBA" id="ARBA00022840"/>
    </source>
</evidence>
<accession>X1F1P4</accession>
<dbReference type="AlphaFoldDB" id="X1F1P4"/>
<dbReference type="GO" id="GO:0034040">
    <property type="term" value="F:ATPase-coupled lipid transmembrane transporter activity"/>
    <property type="evidence" value="ECO:0007669"/>
    <property type="project" value="TreeGrafter"/>
</dbReference>
<dbReference type="Gene3D" id="3.40.50.300">
    <property type="entry name" value="P-loop containing nucleotide triphosphate hydrolases"/>
    <property type="match status" value="1"/>
</dbReference>
<dbReference type="InterPro" id="IPR003439">
    <property type="entry name" value="ABC_transporter-like_ATP-bd"/>
</dbReference>
<evidence type="ECO:0000313" key="4">
    <source>
        <dbReference type="EMBL" id="GAH38852.1"/>
    </source>
</evidence>
<dbReference type="GO" id="GO:0005524">
    <property type="term" value="F:ATP binding"/>
    <property type="evidence" value="ECO:0007669"/>
    <property type="project" value="UniProtKB-KW"/>
</dbReference>
<organism evidence="4">
    <name type="scientific">marine sediment metagenome</name>
    <dbReference type="NCBI Taxonomy" id="412755"/>
    <lineage>
        <taxon>unclassified sequences</taxon>
        <taxon>metagenomes</taxon>
        <taxon>ecological metagenomes</taxon>
    </lineage>
</organism>
<dbReference type="PANTHER" id="PTHR24221:SF654">
    <property type="entry name" value="ATP-BINDING CASSETTE SUB-FAMILY B MEMBER 6"/>
    <property type="match status" value="1"/>
</dbReference>
<dbReference type="PANTHER" id="PTHR24221">
    <property type="entry name" value="ATP-BINDING CASSETTE SUB-FAMILY B"/>
    <property type="match status" value="1"/>
</dbReference>
<dbReference type="PROSITE" id="PS50893">
    <property type="entry name" value="ABC_TRANSPORTER_2"/>
    <property type="match status" value="1"/>
</dbReference>
<keyword evidence="1" id="KW-0547">Nucleotide-binding</keyword>
<dbReference type="EMBL" id="BARU01005610">
    <property type="protein sequence ID" value="GAH38852.1"/>
    <property type="molecule type" value="Genomic_DNA"/>
</dbReference>
<gene>
    <name evidence="4" type="ORF">S03H2_10955</name>
</gene>
<dbReference type="InterPro" id="IPR003593">
    <property type="entry name" value="AAA+_ATPase"/>
</dbReference>
<dbReference type="SUPFAM" id="SSF52540">
    <property type="entry name" value="P-loop containing nucleoside triphosphate hydrolases"/>
    <property type="match status" value="1"/>
</dbReference>